<proteinExistence type="predicted"/>
<evidence type="ECO:0000313" key="1">
    <source>
        <dbReference type="EMBL" id="MDR7133094.1"/>
    </source>
</evidence>
<accession>A0ABU1W685</accession>
<gene>
    <name evidence="1" type="ORF">J2X06_000278</name>
</gene>
<name>A0ABU1W685_9GAMM</name>
<dbReference type="RefSeq" id="WP_310057290.1">
    <property type="nucleotide sequence ID" value="NZ_JAVDVY010000001.1"/>
</dbReference>
<reference evidence="1 2" key="1">
    <citation type="submission" date="2023-07" db="EMBL/GenBank/DDBJ databases">
        <title>Sorghum-associated microbial communities from plants grown in Nebraska, USA.</title>
        <authorList>
            <person name="Schachtman D."/>
        </authorList>
    </citation>
    <scope>NUCLEOTIDE SEQUENCE [LARGE SCALE GENOMIC DNA]</scope>
    <source>
        <strain evidence="1 2">BE198</strain>
    </source>
</reference>
<dbReference type="Proteomes" id="UP001251524">
    <property type="component" value="Unassembled WGS sequence"/>
</dbReference>
<sequence>MFNLQRAGLGPRALSHAGLAMLLAATVVLGACRREAPAPPEVVPGGPAEAVTQLVGDLRRNDLVSYARHAIPPTLHVRMETAWGEGRTVWPLTELPLDDRLQGFIAALAAPDAEKRLASVYDRQFAGQSRELHSAAATLGLFGVQYVRREGDYSDDERAHYAQLLTALSQWGQQAPLGDAARARKSIPQLVNAARLTGLAGADAFRRAGMERSLRRLGPFFARFKQVMEGYGLDLDEALDGVQVVVEEQTSDRARVRLNYTMAGQAIEARVDVERREGRWYLSDILRHAQAEAAASTDTASR</sequence>
<organism evidence="1 2">
    <name type="scientific">Lysobacter niastensis</name>
    <dbReference type="NCBI Taxonomy" id="380629"/>
    <lineage>
        <taxon>Bacteria</taxon>
        <taxon>Pseudomonadati</taxon>
        <taxon>Pseudomonadota</taxon>
        <taxon>Gammaproteobacteria</taxon>
        <taxon>Lysobacterales</taxon>
        <taxon>Lysobacteraceae</taxon>
        <taxon>Lysobacter</taxon>
    </lineage>
</organism>
<dbReference type="PROSITE" id="PS51257">
    <property type="entry name" value="PROKAR_LIPOPROTEIN"/>
    <property type="match status" value="1"/>
</dbReference>
<dbReference type="EMBL" id="JAVDVY010000001">
    <property type="protein sequence ID" value="MDR7133094.1"/>
    <property type="molecule type" value="Genomic_DNA"/>
</dbReference>
<protein>
    <submittedName>
        <fullName evidence="1">Uncharacterized protein</fullName>
    </submittedName>
</protein>
<keyword evidence="2" id="KW-1185">Reference proteome</keyword>
<evidence type="ECO:0000313" key="2">
    <source>
        <dbReference type="Proteomes" id="UP001251524"/>
    </source>
</evidence>
<comment type="caution">
    <text evidence="1">The sequence shown here is derived from an EMBL/GenBank/DDBJ whole genome shotgun (WGS) entry which is preliminary data.</text>
</comment>